<accession>A0A9D1NGZ4</accession>
<evidence type="ECO:0000256" key="12">
    <source>
        <dbReference type="ARBA" id="ARBA00031636"/>
    </source>
</evidence>
<comment type="subcellular location">
    <subcellularLocation>
        <location evidence="2">Cell membrane</location>
        <topology evidence="2">Multi-pass membrane protein</topology>
    </subcellularLocation>
</comment>
<evidence type="ECO:0000256" key="2">
    <source>
        <dbReference type="ARBA" id="ARBA00004651"/>
    </source>
</evidence>
<dbReference type="Pfam" id="PF01554">
    <property type="entry name" value="MatE"/>
    <property type="match status" value="2"/>
</dbReference>
<reference evidence="14" key="2">
    <citation type="journal article" date="2021" name="PeerJ">
        <title>Extensive microbial diversity within the chicken gut microbiome revealed by metagenomics and culture.</title>
        <authorList>
            <person name="Gilroy R."/>
            <person name="Ravi A."/>
            <person name="Getino M."/>
            <person name="Pursley I."/>
            <person name="Horton D.L."/>
            <person name="Alikhan N.F."/>
            <person name="Baker D."/>
            <person name="Gharbi K."/>
            <person name="Hall N."/>
            <person name="Watson M."/>
            <person name="Adriaenssens E.M."/>
            <person name="Foster-Nyarko E."/>
            <person name="Jarju S."/>
            <person name="Secka A."/>
            <person name="Antonio M."/>
            <person name="Oren A."/>
            <person name="Chaudhuri R.R."/>
            <person name="La Ragione R."/>
            <person name="Hildebrand F."/>
            <person name="Pallen M.J."/>
        </authorList>
    </citation>
    <scope>NUCLEOTIDE SEQUENCE</scope>
    <source>
        <strain evidence="14">4920</strain>
    </source>
</reference>
<evidence type="ECO:0000256" key="13">
    <source>
        <dbReference type="SAM" id="Phobius"/>
    </source>
</evidence>
<feature type="transmembrane region" description="Helical" evidence="13">
    <location>
        <begin position="198"/>
        <end position="220"/>
    </location>
</feature>
<dbReference type="GO" id="GO:0042910">
    <property type="term" value="F:xenobiotic transmembrane transporter activity"/>
    <property type="evidence" value="ECO:0007669"/>
    <property type="project" value="InterPro"/>
</dbReference>
<keyword evidence="11 13" id="KW-0472">Membrane</keyword>
<dbReference type="InterPro" id="IPR048279">
    <property type="entry name" value="MdtK-like"/>
</dbReference>
<feature type="transmembrane region" description="Helical" evidence="13">
    <location>
        <begin position="274"/>
        <end position="296"/>
    </location>
</feature>
<feature type="transmembrane region" description="Helical" evidence="13">
    <location>
        <begin position="359"/>
        <end position="379"/>
    </location>
</feature>
<dbReference type="CDD" id="cd13134">
    <property type="entry name" value="MATE_like_8"/>
    <property type="match status" value="1"/>
</dbReference>
<feature type="transmembrane region" description="Helical" evidence="13">
    <location>
        <begin position="166"/>
        <end position="186"/>
    </location>
</feature>
<keyword evidence="8 13" id="KW-0812">Transmembrane</keyword>
<evidence type="ECO:0000313" key="14">
    <source>
        <dbReference type="EMBL" id="HIV02910.1"/>
    </source>
</evidence>
<dbReference type="PANTHER" id="PTHR43298">
    <property type="entry name" value="MULTIDRUG RESISTANCE PROTEIN NORM-RELATED"/>
    <property type="match status" value="1"/>
</dbReference>
<comment type="function">
    <text evidence="1">Multidrug efflux pump.</text>
</comment>
<keyword evidence="7" id="KW-1003">Cell membrane</keyword>
<feature type="transmembrane region" description="Helical" evidence="13">
    <location>
        <begin position="92"/>
        <end position="115"/>
    </location>
</feature>
<dbReference type="PIRSF" id="PIRSF006603">
    <property type="entry name" value="DinF"/>
    <property type="match status" value="1"/>
</dbReference>
<keyword evidence="5" id="KW-0813">Transport</keyword>
<evidence type="ECO:0000256" key="9">
    <source>
        <dbReference type="ARBA" id="ARBA00022989"/>
    </source>
</evidence>
<feature type="transmembrane region" description="Helical" evidence="13">
    <location>
        <begin position="135"/>
        <end position="154"/>
    </location>
</feature>
<evidence type="ECO:0000256" key="10">
    <source>
        <dbReference type="ARBA" id="ARBA00023065"/>
    </source>
</evidence>
<dbReference type="InterPro" id="IPR002528">
    <property type="entry name" value="MATE_fam"/>
</dbReference>
<dbReference type="Proteomes" id="UP000886743">
    <property type="component" value="Unassembled WGS sequence"/>
</dbReference>
<comment type="similarity">
    <text evidence="3">Belongs to the multi antimicrobial extrusion (MATE) (TC 2.A.66.1) family.</text>
</comment>
<dbReference type="InterPro" id="IPR050222">
    <property type="entry name" value="MATE_MdtK"/>
</dbReference>
<dbReference type="GO" id="GO:0006811">
    <property type="term" value="P:monoatomic ion transport"/>
    <property type="evidence" value="ECO:0007669"/>
    <property type="project" value="UniProtKB-KW"/>
</dbReference>
<keyword evidence="9 13" id="KW-1133">Transmembrane helix</keyword>
<comment type="caution">
    <text evidence="14">The sequence shown here is derived from an EMBL/GenBank/DDBJ whole genome shotgun (WGS) entry which is preliminary data.</text>
</comment>
<protein>
    <recommendedName>
        <fullName evidence="4">Probable multidrug resistance protein NorM</fullName>
    </recommendedName>
    <alternativeName>
        <fullName evidence="12">Multidrug-efflux transporter</fullName>
    </alternativeName>
</protein>
<feature type="transmembrane region" description="Helical" evidence="13">
    <location>
        <begin position="21"/>
        <end position="40"/>
    </location>
</feature>
<evidence type="ECO:0000313" key="15">
    <source>
        <dbReference type="Proteomes" id="UP000886743"/>
    </source>
</evidence>
<dbReference type="EMBL" id="DVOF01000142">
    <property type="protein sequence ID" value="HIV02910.1"/>
    <property type="molecule type" value="Genomic_DNA"/>
</dbReference>
<evidence type="ECO:0000256" key="7">
    <source>
        <dbReference type="ARBA" id="ARBA00022475"/>
    </source>
</evidence>
<evidence type="ECO:0000256" key="5">
    <source>
        <dbReference type="ARBA" id="ARBA00022448"/>
    </source>
</evidence>
<dbReference type="GO" id="GO:0005886">
    <property type="term" value="C:plasma membrane"/>
    <property type="evidence" value="ECO:0007669"/>
    <property type="project" value="UniProtKB-SubCell"/>
</dbReference>
<name>A0A9D1NGZ4_9FIRM</name>
<gene>
    <name evidence="14" type="ORF">IAC74_04990</name>
</gene>
<feature type="transmembrane region" description="Helical" evidence="13">
    <location>
        <begin position="60"/>
        <end position="80"/>
    </location>
</feature>
<evidence type="ECO:0000256" key="3">
    <source>
        <dbReference type="ARBA" id="ARBA00010199"/>
    </source>
</evidence>
<dbReference type="NCBIfam" id="TIGR00797">
    <property type="entry name" value="matE"/>
    <property type="match status" value="1"/>
</dbReference>
<organism evidence="14 15">
    <name type="scientific">Candidatus Aphodoplasma excrementigallinarum</name>
    <dbReference type="NCBI Taxonomy" id="2840673"/>
    <lineage>
        <taxon>Bacteria</taxon>
        <taxon>Bacillati</taxon>
        <taxon>Bacillota</taxon>
        <taxon>Clostridia</taxon>
        <taxon>Eubacteriales</taxon>
        <taxon>Candidatus Aphodoplasma</taxon>
    </lineage>
</organism>
<evidence type="ECO:0000256" key="11">
    <source>
        <dbReference type="ARBA" id="ARBA00023136"/>
    </source>
</evidence>
<dbReference type="PANTHER" id="PTHR43298:SF2">
    <property type="entry name" value="FMN_FAD EXPORTER YEEO-RELATED"/>
    <property type="match status" value="1"/>
</dbReference>
<feature type="transmembrane region" description="Helical" evidence="13">
    <location>
        <begin position="391"/>
        <end position="415"/>
    </location>
</feature>
<sequence>MFGKLFVRDNYFYKTFFKLTLTIALQNVIVFGVNLADNVMLGAYSQDALSGAAVVNQVQYLLQMLIFGVGEGALILSSRSWGKKEIDPIRKLAGISMATALVIALAMWATAFFAPGWVLSLFTSDAGVIAEGTKYLQIICFSYFFFAVTNILIYTMRSVETVRIGFFVSLSTLCINVCLNSILIYGNLGAPRLGIQGAAIATLISRIVETVIMVCFVRFADKKVRLRLRDFFTFDRALLKSFVKVGSPIFFSNAIWGVAMSVQTAILGHMGREVIAANSIATTVFQVLTVVTYGAGSASSVLTGKTIGEGSRHKVKQYAITMQILFLLIGVATGAALFFCKDLIIQLYDVTPEARGLTLTFLTILSVTVVGTSYQMAALTGIVRGGGDTKFVLINDLIFMWGIVLPSSAICAYWLNLSPVITFICLKSDQILKCFVAVIKVNRFKWIKEEI</sequence>
<proteinExistence type="inferred from homology"/>
<keyword evidence="10" id="KW-0406">Ion transport</keyword>
<evidence type="ECO:0000256" key="4">
    <source>
        <dbReference type="ARBA" id="ARBA00020268"/>
    </source>
</evidence>
<evidence type="ECO:0000256" key="6">
    <source>
        <dbReference type="ARBA" id="ARBA00022449"/>
    </source>
</evidence>
<keyword evidence="6" id="KW-0050">Antiport</keyword>
<feature type="transmembrane region" description="Helical" evidence="13">
    <location>
        <begin position="317"/>
        <end position="339"/>
    </location>
</feature>
<dbReference type="AlphaFoldDB" id="A0A9D1NGZ4"/>
<evidence type="ECO:0000256" key="1">
    <source>
        <dbReference type="ARBA" id="ARBA00003408"/>
    </source>
</evidence>
<reference evidence="14" key="1">
    <citation type="submission" date="2020-10" db="EMBL/GenBank/DDBJ databases">
        <authorList>
            <person name="Gilroy R."/>
        </authorList>
    </citation>
    <scope>NUCLEOTIDE SEQUENCE</scope>
    <source>
        <strain evidence="14">4920</strain>
    </source>
</reference>
<evidence type="ECO:0000256" key="8">
    <source>
        <dbReference type="ARBA" id="ARBA00022692"/>
    </source>
</evidence>
<dbReference type="GO" id="GO:0015297">
    <property type="term" value="F:antiporter activity"/>
    <property type="evidence" value="ECO:0007669"/>
    <property type="project" value="UniProtKB-KW"/>
</dbReference>